<dbReference type="AlphaFoldDB" id="A0A9P6EFR3"/>
<name>A0A9P6EFR3_9AGAR</name>
<keyword evidence="2" id="KW-1133">Transmembrane helix</keyword>
<feature type="region of interest" description="Disordered" evidence="1">
    <location>
        <begin position="96"/>
        <end position="152"/>
    </location>
</feature>
<sequence length="211" mass="24120">MLSFSLKCSRSSPKWATPRKSCFSTSSQRLTHYDVLGVPQTASKSQIKSHFYKLSKTHHPDVSNNPESAKVFRKASEAYAILGNDRERRAYDRTILHQASPPASTQSFYQPSPSKRGPRASHAWEHRTRKKPPSPERPYPNSSSSYANRHYDAPKPYRHALHHDVLVGQRRRTEEEDQRVDRLKREVPFLRAVQVTSLLLLAVATFSGFGH</sequence>
<gene>
    <name evidence="4" type="ORF">CPB83DRAFT_353205</name>
</gene>
<dbReference type="PROSITE" id="PS50076">
    <property type="entry name" value="DNAJ_2"/>
    <property type="match status" value="1"/>
</dbReference>
<dbReference type="PROSITE" id="PS00636">
    <property type="entry name" value="DNAJ_1"/>
    <property type="match status" value="1"/>
</dbReference>
<dbReference type="Pfam" id="PF00226">
    <property type="entry name" value="DnaJ"/>
    <property type="match status" value="1"/>
</dbReference>
<comment type="caution">
    <text evidence="4">The sequence shown here is derived from an EMBL/GenBank/DDBJ whole genome shotgun (WGS) entry which is preliminary data.</text>
</comment>
<accession>A0A9P6EFR3</accession>
<dbReference type="EMBL" id="MU157854">
    <property type="protein sequence ID" value="KAF9528276.1"/>
    <property type="molecule type" value="Genomic_DNA"/>
</dbReference>
<keyword evidence="2" id="KW-0812">Transmembrane</keyword>
<dbReference type="PANTHER" id="PTHR44873:SF1">
    <property type="entry name" value="DNAJ HOMOLOG SUBFAMILY C MEMBER 30, MITOCHONDRIAL"/>
    <property type="match status" value="1"/>
</dbReference>
<proteinExistence type="predicted"/>
<feature type="compositionally biased region" description="Polar residues" evidence="1">
    <location>
        <begin position="101"/>
        <end position="113"/>
    </location>
</feature>
<dbReference type="Proteomes" id="UP000807306">
    <property type="component" value="Unassembled WGS sequence"/>
</dbReference>
<keyword evidence="2" id="KW-0472">Membrane</keyword>
<dbReference type="OrthoDB" id="445556at2759"/>
<dbReference type="CDD" id="cd06257">
    <property type="entry name" value="DnaJ"/>
    <property type="match status" value="1"/>
</dbReference>
<organism evidence="4 5">
    <name type="scientific">Crepidotus variabilis</name>
    <dbReference type="NCBI Taxonomy" id="179855"/>
    <lineage>
        <taxon>Eukaryota</taxon>
        <taxon>Fungi</taxon>
        <taxon>Dikarya</taxon>
        <taxon>Basidiomycota</taxon>
        <taxon>Agaricomycotina</taxon>
        <taxon>Agaricomycetes</taxon>
        <taxon>Agaricomycetidae</taxon>
        <taxon>Agaricales</taxon>
        <taxon>Agaricineae</taxon>
        <taxon>Crepidotaceae</taxon>
        <taxon>Crepidotus</taxon>
    </lineage>
</organism>
<evidence type="ECO:0000256" key="2">
    <source>
        <dbReference type="SAM" id="Phobius"/>
    </source>
</evidence>
<evidence type="ECO:0000256" key="1">
    <source>
        <dbReference type="SAM" id="MobiDB-lite"/>
    </source>
</evidence>
<dbReference type="PANTHER" id="PTHR44873">
    <property type="entry name" value="DNAJ HOMOLOG SUBFAMILY C MEMBER 30, MITOCHONDRIAL"/>
    <property type="match status" value="1"/>
</dbReference>
<dbReference type="InterPro" id="IPR001623">
    <property type="entry name" value="DnaJ_domain"/>
</dbReference>
<dbReference type="PRINTS" id="PR00625">
    <property type="entry name" value="JDOMAIN"/>
</dbReference>
<dbReference type="InterPro" id="IPR053025">
    <property type="entry name" value="Mito_ATP_Synthase-Asso"/>
</dbReference>
<dbReference type="InterPro" id="IPR036869">
    <property type="entry name" value="J_dom_sf"/>
</dbReference>
<dbReference type="SMART" id="SM00271">
    <property type="entry name" value="DnaJ"/>
    <property type="match status" value="1"/>
</dbReference>
<dbReference type="InterPro" id="IPR018253">
    <property type="entry name" value="DnaJ_domain_CS"/>
</dbReference>
<feature type="domain" description="J" evidence="3">
    <location>
        <begin position="31"/>
        <end position="95"/>
    </location>
</feature>
<protein>
    <submittedName>
        <fullName evidence="4">DnaJ domain-containing protein</fullName>
    </submittedName>
</protein>
<dbReference type="Gene3D" id="1.10.287.110">
    <property type="entry name" value="DnaJ domain"/>
    <property type="match status" value="1"/>
</dbReference>
<evidence type="ECO:0000313" key="5">
    <source>
        <dbReference type="Proteomes" id="UP000807306"/>
    </source>
</evidence>
<reference evidence="4" key="1">
    <citation type="submission" date="2020-11" db="EMBL/GenBank/DDBJ databases">
        <authorList>
            <consortium name="DOE Joint Genome Institute"/>
            <person name="Ahrendt S."/>
            <person name="Riley R."/>
            <person name="Andreopoulos W."/>
            <person name="Labutti K."/>
            <person name="Pangilinan J."/>
            <person name="Ruiz-Duenas F.J."/>
            <person name="Barrasa J.M."/>
            <person name="Sanchez-Garcia M."/>
            <person name="Camarero S."/>
            <person name="Miyauchi S."/>
            <person name="Serrano A."/>
            <person name="Linde D."/>
            <person name="Babiker R."/>
            <person name="Drula E."/>
            <person name="Ayuso-Fernandez I."/>
            <person name="Pacheco R."/>
            <person name="Padilla G."/>
            <person name="Ferreira P."/>
            <person name="Barriuso J."/>
            <person name="Kellner H."/>
            <person name="Castanera R."/>
            <person name="Alfaro M."/>
            <person name="Ramirez L."/>
            <person name="Pisabarro A.G."/>
            <person name="Kuo A."/>
            <person name="Tritt A."/>
            <person name="Lipzen A."/>
            <person name="He G."/>
            <person name="Yan M."/>
            <person name="Ng V."/>
            <person name="Cullen D."/>
            <person name="Martin F."/>
            <person name="Rosso M.-N."/>
            <person name="Henrissat B."/>
            <person name="Hibbett D."/>
            <person name="Martinez A.T."/>
            <person name="Grigoriev I.V."/>
        </authorList>
    </citation>
    <scope>NUCLEOTIDE SEQUENCE</scope>
    <source>
        <strain evidence="4">CBS 506.95</strain>
    </source>
</reference>
<keyword evidence="5" id="KW-1185">Reference proteome</keyword>
<dbReference type="SUPFAM" id="SSF46565">
    <property type="entry name" value="Chaperone J-domain"/>
    <property type="match status" value="1"/>
</dbReference>
<evidence type="ECO:0000313" key="4">
    <source>
        <dbReference type="EMBL" id="KAF9528276.1"/>
    </source>
</evidence>
<evidence type="ECO:0000259" key="3">
    <source>
        <dbReference type="PROSITE" id="PS50076"/>
    </source>
</evidence>
<feature type="transmembrane region" description="Helical" evidence="2">
    <location>
        <begin position="189"/>
        <end position="209"/>
    </location>
</feature>